<keyword evidence="11" id="KW-1185">Reference proteome</keyword>
<dbReference type="GO" id="GO:0000978">
    <property type="term" value="F:RNA polymerase II cis-regulatory region sequence-specific DNA binding"/>
    <property type="evidence" value="ECO:0007669"/>
    <property type="project" value="TreeGrafter"/>
</dbReference>
<dbReference type="GO" id="GO:0001707">
    <property type="term" value="P:mesoderm formation"/>
    <property type="evidence" value="ECO:0007669"/>
    <property type="project" value="TreeGrafter"/>
</dbReference>
<dbReference type="Ensembl" id="ENSCSET00000016902.1">
    <property type="protein sequence ID" value="ENSCSEP00000016689.1"/>
    <property type="gene ID" value="ENSCSEG00000010719.1"/>
</dbReference>
<protein>
    <submittedName>
        <fullName evidence="10">Mesoderm posterior ba</fullName>
    </submittedName>
</protein>
<comment type="subcellular location">
    <subcellularLocation>
        <location evidence="1">Nucleus</location>
    </subcellularLocation>
</comment>
<evidence type="ECO:0000256" key="5">
    <source>
        <dbReference type="ARBA" id="ARBA00023125"/>
    </source>
</evidence>
<evidence type="ECO:0000256" key="1">
    <source>
        <dbReference type="ARBA" id="ARBA00004123"/>
    </source>
</evidence>
<evidence type="ECO:0000256" key="2">
    <source>
        <dbReference type="ARBA" id="ARBA00022473"/>
    </source>
</evidence>
<evidence type="ECO:0000256" key="8">
    <source>
        <dbReference type="SAM" id="MobiDB-lite"/>
    </source>
</evidence>
<dbReference type="OMA" id="YQQLPQC"/>
<dbReference type="FunFam" id="4.10.280.10:FF:000047">
    <property type="entry name" value="mesoderm posterior protein 1"/>
    <property type="match status" value="1"/>
</dbReference>
<reference evidence="10" key="3">
    <citation type="submission" date="2025-09" db="UniProtKB">
        <authorList>
            <consortium name="Ensembl"/>
        </authorList>
    </citation>
    <scope>IDENTIFICATION</scope>
</reference>
<keyword evidence="5" id="KW-0238">DNA-binding</keyword>
<dbReference type="GO" id="GO:0003007">
    <property type="term" value="P:heart morphogenesis"/>
    <property type="evidence" value="ECO:0007669"/>
    <property type="project" value="TreeGrafter"/>
</dbReference>
<evidence type="ECO:0000256" key="3">
    <source>
        <dbReference type="ARBA" id="ARBA00022976"/>
    </source>
</evidence>
<dbReference type="PANTHER" id="PTHR20937:SF18">
    <property type="entry name" value="BHLH TRANSCRIPTION FACTOR MESP-B-RELATED"/>
    <property type="match status" value="1"/>
</dbReference>
<dbReference type="InterPro" id="IPR011598">
    <property type="entry name" value="bHLH_dom"/>
</dbReference>
<dbReference type="STRING" id="244447.ENSCSEP00000016689"/>
<dbReference type="Proteomes" id="UP000265120">
    <property type="component" value="Chromosome 5"/>
</dbReference>
<dbReference type="AlphaFoldDB" id="A0A3P8VQX5"/>
<dbReference type="InParanoid" id="A0A3P8VQX5"/>
<dbReference type="InterPro" id="IPR040259">
    <property type="entry name" value="Mesogenin/MesP"/>
</dbReference>
<evidence type="ECO:0000256" key="7">
    <source>
        <dbReference type="ARBA" id="ARBA00023242"/>
    </source>
</evidence>
<feature type="compositionally biased region" description="Polar residues" evidence="8">
    <location>
        <begin position="146"/>
        <end position="155"/>
    </location>
</feature>
<dbReference type="FunCoup" id="A0A3P8VQX5">
    <property type="interactions" value="7"/>
</dbReference>
<reference evidence="10" key="2">
    <citation type="submission" date="2025-08" db="UniProtKB">
        <authorList>
            <consortium name="Ensembl"/>
        </authorList>
    </citation>
    <scope>IDENTIFICATION</scope>
</reference>
<dbReference type="InterPro" id="IPR036638">
    <property type="entry name" value="HLH_DNA-bd_sf"/>
</dbReference>
<dbReference type="GO" id="GO:0005634">
    <property type="term" value="C:nucleus"/>
    <property type="evidence" value="ECO:0007669"/>
    <property type="project" value="UniProtKB-SubCell"/>
</dbReference>
<dbReference type="GO" id="GO:0000981">
    <property type="term" value="F:DNA-binding transcription factor activity, RNA polymerase II-specific"/>
    <property type="evidence" value="ECO:0007669"/>
    <property type="project" value="TreeGrafter"/>
</dbReference>
<feature type="region of interest" description="Disordered" evidence="8">
    <location>
        <begin position="140"/>
        <end position="181"/>
    </location>
</feature>
<keyword evidence="4" id="KW-0805">Transcription regulation</keyword>
<accession>A0A3P8VQX5</accession>
<dbReference type="Gene3D" id="4.10.280.10">
    <property type="entry name" value="Helix-loop-helix DNA-binding domain"/>
    <property type="match status" value="1"/>
</dbReference>
<reference evidence="10 11" key="1">
    <citation type="journal article" date="2014" name="Nat. Genet.">
        <title>Whole-genome sequence of a flatfish provides insights into ZW sex chromosome evolution and adaptation to a benthic lifestyle.</title>
        <authorList>
            <person name="Chen S."/>
            <person name="Zhang G."/>
            <person name="Shao C."/>
            <person name="Huang Q."/>
            <person name="Liu G."/>
            <person name="Zhang P."/>
            <person name="Song W."/>
            <person name="An N."/>
            <person name="Chalopin D."/>
            <person name="Volff J.N."/>
            <person name="Hong Y."/>
            <person name="Li Q."/>
            <person name="Sha Z."/>
            <person name="Zhou H."/>
            <person name="Xie M."/>
            <person name="Yu Q."/>
            <person name="Liu Y."/>
            <person name="Xiang H."/>
            <person name="Wang N."/>
            <person name="Wu K."/>
            <person name="Yang C."/>
            <person name="Zhou Q."/>
            <person name="Liao X."/>
            <person name="Yang L."/>
            <person name="Hu Q."/>
            <person name="Zhang J."/>
            <person name="Meng L."/>
            <person name="Jin L."/>
            <person name="Tian Y."/>
            <person name="Lian J."/>
            <person name="Yang J."/>
            <person name="Miao G."/>
            <person name="Liu S."/>
            <person name="Liang Z."/>
            <person name="Yan F."/>
            <person name="Li Y."/>
            <person name="Sun B."/>
            <person name="Zhang H."/>
            <person name="Zhang J."/>
            <person name="Zhu Y."/>
            <person name="Du M."/>
            <person name="Zhao Y."/>
            <person name="Schartl M."/>
            <person name="Tang Q."/>
            <person name="Wang J."/>
        </authorList>
    </citation>
    <scope>NUCLEOTIDE SEQUENCE</scope>
</reference>
<keyword evidence="2" id="KW-0217">Developmental protein</keyword>
<evidence type="ECO:0000256" key="4">
    <source>
        <dbReference type="ARBA" id="ARBA00023015"/>
    </source>
</evidence>
<dbReference type="SMART" id="SM00353">
    <property type="entry name" value="HLH"/>
    <property type="match status" value="1"/>
</dbReference>
<evidence type="ECO:0000256" key="6">
    <source>
        <dbReference type="ARBA" id="ARBA00023163"/>
    </source>
</evidence>
<feature type="compositionally biased region" description="Basic residues" evidence="8">
    <location>
        <begin position="58"/>
        <end position="72"/>
    </location>
</feature>
<dbReference type="PANTHER" id="PTHR20937">
    <property type="entry name" value="IP14615P"/>
    <property type="match status" value="1"/>
</dbReference>
<dbReference type="Pfam" id="PF00010">
    <property type="entry name" value="HLH"/>
    <property type="match status" value="1"/>
</dbReference>
<keyword evidence="6" id="KW-0804">Transcription</keyword>
<dbReference type="PROSITE" id="PS50888">
    <property type="entry name" value="BHLH"/>
    <property type="match status" value="1"/>
</dbReference>
<keyword evidence="7" id="KW-0539">Nucleus</keyword>
<feature type="region of interest" description="Disordered" evidence="8">
    <location>
        <begin position="24"/>
        <end position="81"/>
    </location>
</feature>
<dbReference type="CDD" id="cd18938">
    <property type="entry name" value="bHLH_TS_Mesp"/>
    <property type="match status" value="1"/>
</dbReference>
<name>A0A3P8VQX5_CYNSE</name>
<dbReference type="SUPFAM" id="SSF47459">
    <property type="entry name" value="HLH, helix-loop-helix DNA-binding domain"/>
    <property type="match status" value="1"/>
</dbReference>
<organism evidence="10 11">
    <name type="scientific">Cynoglossus semilaevis</name>
    <name type="common">Tongue sole</name>
    <dbReference type="NCBI Taxonomy" id="244447"/>
    <lineage>
        <taxon>Eukaryota</taxon>
        <taxon>Metazoa</taxon>
        <taxon>Chordata</taxon>
        <taxon>Craniata</taxon>
        <taxon>Vertebrata</taxon>
        <taxon>Euteleostomi</taxon>
        <taxon>Actinopterygii</taxon>
        <taxon>Neopterygii</taxon>
        <taxon>Teleostei</taxon>
        <taxon>Neoteleostei</taxon>
        <taxon>Acanthomorphata</taxon>
        <taxon>Carangaria</taxon>
        <taxon>Pleuronectiformes</taxon>
        <taxon>Pleuronectoidei</taxon>
        <taxon>Cynoglossidae</taxon>
        <taxon>Cynoglossinae</taxon>
        <taxon>Cynoglossus</taxon>
    </lineage>
</organism>
<feature type="compositionally biased region" description="Low complexity" evidence="8">
    <location>
        <begin position="24"/>
        <end position="34"/>
    </location>
</feature>
<sequence>MDTSSLPLLNYDLQYQWCSDSDLSSISSPESLSPVHSMDSSLSPPDHLGSSPHSLSGRGRKSGRAPRIRSKQRQSASEKEKLRMRVLTKAMHHLRSYLPPSVAPAGQTLTKIETLRLTIRYISFLSAQLGLSEEVLFQQRREQGDPSASDTSSPDIHSYLQAGNTGGPEPQLQNQSPGQSLYPEQCYNHNAMVHHGSCSFRVDQYNGHYSGAAQGDVSVDAILQSPPSTQASYQMYGHDFSLPLASRDYWC</sequence>
<keyword evidence="3" id="KW-0914">Notch signaling pathway</keyword>
<proteinExistence type="predicted"/>
<evidence type="ECO:0000313" key="10">
    <source>
        <dbReference type="Ensembl" id="ENSCSEP00000016689.1"/>
    </source>
</evidence>
<evidence type="ECO:0000313" key="11">
    <source>
        <dbReference type="Proteomes" id="UP000265120"/>
    </source>
</evidence>
<feature type="domain" description="BHLH" evidence="9">
    <location>
        <begin position="71"/>
        <end position="125"/>
    </location>
</feature>
<evidence type="ECO:0000259" key="9">
    <source>
        <dbReference type="PROSITE" id="PS50888"/>
    </source>
</evidence>
<dbReference type="GO" id="GO:0046983">
    <property type="term" value="F:protein dimerization activity"/>
    <property type="evidence" value="ECO:0007669"/>
    <property type="project" value="InterPro"/>
</dbReference>
<dbReference type="GeneTree" id="ENSGT00530000063712"/>
<dbReference type="GO" id="GO:0032525">
    <property type="term" value="P:somite rostral/caudal axis specification"/>
    <property type="evidence" value="ECO:0007669"/>
    <property type="project" value="TreeGrafter"/>
</dbReference>
<dbReference type="GO" id="GO:0007219">
    <property type="term" value="P:Notch signaling pathway"/>
    <property type="evidence" value="ECO:0007669"/>
    <property type="project" value="UniProtKB-KW"/>
</dbReference>